<dbReference type="InterPro" id="IPR011042">
    <property type="entry name" value="6-blade_b-propeller_TolB-like"/>
</dbReference>
<evidence type="ECO:0000256" key="1">
    <source>
        <dbReference type="ARBA" id="ARBA00010040"/>
    </source>
</evidence>
<accession>A0A0D8BQF7</accession>
<dbReference type="Pfam" id="PF00326">
    <property type="entry name" value="Peptidase_S9"/>
    <property type="match status" value="1"/>
</dbReference>
<comment type="caution">
    <text evidence="6">The sequence shown here is derived from an EMBL/GenBank/DDBJ whole genome shotgun (WGS) entry which is preliminary data.</text>
</comment>
<evidence type="ECO:0000259" key="5">
    <source>
        <dbReference type="Pfam" id="PF00326"/>
    </source>
</evidence>
<protein>
    <recommendedName>
        <fullName evidence="5">Peptidase S9 prolyl oligopeptidase catalytic domain-containing protein</fullName>
    </recommendedName>
</protein>
<evidence type="ECO:0000313" key="6">
    <source>
        <dbReference type="EMBL" id="KJE26453.1"/>
    </source>
</evidence>
<dbReference type="GO" id="GO:0004252">
    <property type="term" value="F:serine-type endopeptidase activity"/>
    <property type="evidence" value="ECO:0007669"/>
    <property type="project" value="TreeGrafter"/>
</dbReference>
<evidence type="ECO:0000256" key="4">
    <source>
        <dbReference type="ARBA" id="ARBA00022825"/>
    </source>
</evidence>
<evidence type="ECO:0000313" key="7">
    <source>
        <dbReference type="Proteomes" id="UP000032522"/>
    </source>
</evidence>
<dbReference type="Proteomes" id="UP000032522">
    <property type="component" value="Unassembled WGS sequence"/>
</dbReference>
<evidence type="ECO:0000256" key="2">
    <source>
        <dbReference type="ARBA" id="ARBA00022670"/>
    </source>
</evidence>
<evidence type="ECO:0000256" key="3">
    <source>
        <dbReference type="ARBA" id="ARBA00022801"/>
    </source>
</evidence>
<keyword evidence="4" id="KW-0720">Serine protease</keyword>
<dbReference type="PANTHER" id="PTHR42776">
    <property type="entry name" value="SERINE PEPTIDASE S9 FAMILY MEMBER"/>
    <property type="match status" value="1"/>
</dbReference>
<dbReference type="OrthoDB" id="108903at2"/>
<feature type="domain" description="Peptidase S9 prolyl oligopeptidase catalytic" evidence="5">
    <location>
        <begin position="458"/>
        <end position="670"/>
    </location>
</feature>
<sequence length="673" mass="75353">MNYNEQPAKRRGMTAEDLLRLRSVRDPHYAPDGTRVVFVEKSIDEKKQYLSHLYVWTEDGAVRQWTFGRWRDTKPRFSPNGETIAFLSDRSGRTQLWLLPTDGGEARQLTFFKNGVRDYIWSPDGTFLIALTTLGDEETLEDREEPKTAEQKPADPKPLIVQRLYYKSDASGFLDGKRAVLARIDALSGKMEALTGREEEIGSFAISPNGRTLAFVANRNEDPDTTFTRDIVWLDLESKAETNLTNGCGTFASLAWSPDGTTLAAVGHELAYLGATLHRLYVFEPERGTKRVLTADWDVHLGDAMVGDMHADANGPGPIWTSDGSGLYVTASERGRVNVYFVPLDGPIVPVIEGDFHLYGFAVHPNGRQAVAAISLPTSVGDLYAVSLANGAKTRLTHANEALEHEVAFAAAEPFTYESTDGWEIQGWIMKPPGLGEGKKAPLVVEIHGGPHAMYGFTFFHELQLLASFGYAVLFTNPRGSHGYGQRFVNAVRGDYGGMDYEDIMAGVDAAIRQFDFIDETRLGVTGGSYGGFMTNWIVGHTDRFKAAVTQRSISNWLSFSGVSDIGYFFTKWEIGCDIWEDAERLWHHSPLKYVKQMHTPLLILHSERDYRCPIEQAEQLFIALKQLGRETKLVRFPDANHDLSRTGNPSLRLERLRHIVDWFDRYLKGASH</sequence>
<name>A0A0D8BQF7_GEOKU</name>
<organism evidence="6 7">
    <name type="scientific">Geobacillus kaustophilus</name>
    <dbReference type="NCBI Taxonomy" id="1462"/>
    <lineage>
        <taxon>Bacteria</taxon>
        <taxon>Bacillati</taxon>
        <taxon>Bacillota</taxon>
        <taxon>Bacilli</taxon>
        <taxon>Bacillales</taxon>
        <taxon>Anoxybacillaceae</taxon>
        <taxon>Geobacillus</taxon>
        <taxon>Geobacillus thermoleovorans group</taxon>
    </lineage>
</organism>
<reference evidence="6 7" key="1">
    <citation type="submission" date="2015-01" db="EMBL/GenBank/DDBJ databases">
        <authorList>
            <person name="Filippidou S."/>
            <person name="Jeanneret N."/>
            <person name="Russel-Delif L."/>
            <person name="Junier T."/>
            <person name="Wunderlin T."/>
            <person name="Molina V."/>
            <person name="Johnson S.L."/>
            <person name="Davenport K.W."/>
            <person name="Chain P.S."/>
            <person name="Dorador C."/>
            <person name="Junier P."/>
        </authorList>
    </citation>
    <scope>NUCLEOTIDE SEQUENCE [LARGE SCALE GENOMIC DNA]</scope>
    <source>
        <strain evidence="6 7">Et7/4</strain>
    </source>
</reference>
<dbReference type="SUPFAM" id="SSF53474">
    <property type="entry name" value="alpha/beta-Hydrolases"/>
    <property type="match status" value="1"/>
</dbReference>
<dbReference type="AlphaFoldDB" id="A0A0D8BQF7"/>
<dbReference type="FunFam" id="3.40.50.1820:FF:000028">
    <property type="entry name" value="S9 family peptidase"/>
    <property type="match status" value="1"/>
</dbReference>
<gene>
    <name evidence="6" type="ORF">LG52_2158</name>
</gene>
<dbReference type="RefSeq" id="WP_044731928.1">
    <property type="nucleotide sequence ID" value="NZ_JYBP01000003.1"/>
</dbReference>
<dbReference type="InterPro" id="IPR029058">
    <property type="entry name" value="AB_hydrolase_fold"/>
</dbReference>
<comment type="similarity">
    <text evidence="1">Belongs to the peptidase S9C family.</text>
</comment>
<dbReference type="Gene3D" id="2.120.10.30">
    <property type="entry name" value="TolB, C-terminal domain"/>
    <property type="match status" value="2"/>
</dbReference>
<dbReference type="Pfam" id="PF07676">
    <property type="entry name" value="PD40"/>
    <property type="match status" value="2"/>
</dbReference>
<dbReference type="InterPro" id="IPR011659">
    <property type="entry name" value="WD40"/>
</dbReference>
<dbReference type="PANTHER" id="PTHR42776:SF27">
    <property type="entry name" value="DIPEPTIDYL PEPTIDASE FAMILY MEMBER 6"/>
    <property type="match status" value="1"/>
</dbReference>
<dbReference type="GO" id="GO:0006508">
    <property type="term" value="P:proteolysis"/>
    <property type="evidence" value="ECO:0007669"/>
    <property type="project" value="UniProtKB-KW"/>
</dbReference>
<dbReference type="SUPFAM" id="SSF82171">
    <property type="entry name" value="DPP6 N-terminal domain-like"/>
    <property type="match status" value="1"/>
</dbReference>
<dbReference type="EMBL" id="JYBP01000003">
    <property type="protein sequence ID" value="KJE26453.1"/>
    <property type="molecule type" value="Genomic_DNA"/>
</dbReference>
<dbReference type="InterPro" id="IPR001375">
    <property type="entry name" value="Peptidase_S9_cat"/>
</dbReference>
<keyword evidence="2" id="KW-0645">Protease</keyword>
<keyword evidence="3" id="KW-0378">Hydrolase</keyword>
<dbReference type="Gene3D" id="3.40.50.1820">
    <property type="entry name" value="alpha/beta hydrolase"/>
    <property type="match status" value="1"/>
</dbReference>
<dbReference type="PATRIC" id="fig|1462.6.peg.2417"/>
<proteinExistence type="inferred from homology"/>